<accession>A0A183AFQ8</accession>
<evidence type="ECO:0000313" key="3">
    <source>
        <dbReference type="WBParaSite" id="ECPE_0000580601-mRNA-1"/>
    </source>
</evidence>
<sequence>MYLSRLIKAEVNRLNDRILRIGNSKQLWQGIKLLYVRKKVRPKLYVNVDDPNAAFQHKPSGILPAYSTHDVCNVEPFSYCDVLKLLTSCNPSSAEGLDELPSAFFKFGADSPAGKITTIVNESHNTSTIPPLLEAGHNQFPNLLFSPNVFDP</sequence>
<reference evidence="1 2" key="2">
    <citation type="submission" date="2018-11" db="EMBL/GenBank/DDBJ databases">
        <authorList>
            <consortium name="Pathogen Informatics"/>
        </authorList>
    </citation>
    <scope>NUCLEOTIDE SEQUENCE [LARGE SCALE GENOMIC DNA]</scope>
    <source>
        <strain evidence="1 2">Egypt</strain>
    </source>
</reference>
<proteinExistence type="predicted"/>
<protein>
    <submittedName>
        <fullName evidence="3">COesterase domain-containing protein</fullName>
    </submittedName>
</protein>
<gene>
    <name evidence="1" type="ORF">ECPE_LOCUS5793</name>
</gene>
<dbReference type="AlphaFoldDB" id="A0A183AFQ8"/>
<keyword evidence="2" id="KW-1185">Reference proteome</keyword>
<reference evidence="3" key="1">
    <citation type="submission" date="2016-06" db="UniProtKB">
        <authorList>
            <consortium name="WormBaseParasite"/>
        </authorList>
    </citation>
    <scope>IDENTIFICATION</scope>
</reference>
<name>A0A183AFQ8_9TREM</name>
<evidence type="ECO:0000313" key="2">
    <source>
        <dbReference type="Proteomes" id="UP000272942"/>
    </source>
</evidence>
<evidence type="ECO:0000313" key="1">
    <source>
        <dbReference type="EMBL" id="VDP76559.1"/>
    </source>
</evidence>
<dbReference type="WBParaSite" id="ECPE_0000580601-mRNA-1">
    <property type="protein sequence ID" value="ECPE_0000580601-mRNA-1"/>
    <property type="gene ID" value="ECPE_0000580601"/>
</dbReference>
<organism evidence="3">
    <name type="scientific">Echinostoma caproni</name>
    <dbReference type="NCBI Taxonomy" id="27848"/>
    <lineage>
        <taxon>Eukaryota</taxon>
        <taxon>Metazoa</taxon>
        <taxon>Spiralia</taxon>
        <taxon>Lophotrochozoa</taxon>
        <taxon>Platyhelminthes</taxon>
        <taxon>Trematoda</taxon>
        <taxon>Digenea</taxon>
        <taxon>Plagiorchiida</taxon>
        <taxon>Echinostomata</taxon>
        <taxon>Echinostomatoidea</taxon>
        <taxon>Echinostomatidae</taxon>
        <taxon>Echinostoma</taxon>
    </lineage>
</organism>
<dbReference type="EMBL" id="UZAN01042691">
    <property type="protein sequence ID" value="VDP76559.1"/>
    <property type="molecule type" value="Genomic_DNA"/>
</dbReference>
<dbReference type="Proteomes" id="UP000272942">
    <property type="component" value="Unassembled WGS sequence"/>
</dbReference>